<keyword evidence="6" id="KW-0813">Transport</keyword>
<keyword evidence="7" id="KW-1185">Reference proteome</keyword>
<dbReference type="Pfam" id="PF07695">
    <property type="entry name" value="7TMR-DISM_7TM"/>
    <property type="match status" value="1"/>
</dbReference>
<sequence>MVTVMRHAAQQDRPCDPATWFRRMSAAAPPRRHGAGVMLARRLHAAGLVGMLAWLLVARAWASDAGPLPLQSPDVSWLRDPGGRLTIAQVAAHDNGFQPLRGGLSEGFTHDVVWLKAVLPAAAQGGERWLEIWPGALDDVRLYQAAANGAWVERRSGYALPIEARDGPDGRSRNLAFRLAQPQPGDVLYLRIRTTGTMAAALRLWHGSELRAASAAADIGYGMHLGFVATAVLFYLAGWLLTRRALYGAFSLLMAVATLRWLAADGLASQFLFPRDATVPLLAAKALVGLQWACASLFVICLLQLRERAPRLLRYYQGLMLTGLAVALSSSSDSYGPAVCVLYIGVLLGQLLSIPVYLRLWRTGGASGRLVAASLSLYCLIILPGCLGAFGLMPLSLTTIQGAHLLDLPLMLVLHLTIALRVREAESERKSERQQACEAMASSLRERRAFEEQSRLLAMMTHEVRTPVAVIDAAAYSLRLLDDIGGDRAQRESRYQSIQLAVRRLKLLMELAEARERLVPGEQQLDTAPFGFAELSRDVLASLEPHAAARVSLEAGAGLPQLDGDIRLLHFALLNLLDNALKYAYPASRILIDIAAGMREGVRGVAWRIRDQGPGVPLGKEDVIFEKFRRLGEIADQPGLGLGLPLARKIMELHGGTLCCDQGWREGACFVAWLPQAA</sequence>
<dbReference type="Gene3D" id="3.30.565.10">
    <property type="entry name" value="Histidine kinase-like ATPase, C-terminal domain"/>
    <property type="match status" value="1"/>
</dbReference>
<keyword evidence="6" id="KW-0407">Ion channel</keyword>
<keyword evidence="6" id="KW-0418">Kinase</keyword>
<keyword evidence="4" id="KW-0472">Membrane</keyword>
<proteinExistence type="predicted"/>
<dbReference type="Pfam" id="PF02518">
    <property type="entry name" value="HATPase_c"/>
    <property type="match status" value="1"/>
</dbReference>
<keyword evidence="4" id="KW-0812">Transmembrane</keyword>
<feature type="transmembrane region" description="Helical" evidence="4">
    <location>
        <begin position="245"/>
        <end position="263"/>
    </location>
</feature>
<dbReference type="PANTHER" id="PTHR45569:SF1">
    <property type="entry name" value="SENSOR PROTEIN KDPD"/>
    <property type="match status" value="1"/>
</dbReference>
<dbReference type="AlphaFoldDB" id="A0A0C4YAZ2"/>
<name>A0A0C4YAZ2_9BURK</name>
<keyword evidence="4" id="KW-1133">Transmembrane helix</keyword>
<evidence type="ECO:0000256" key="2">
    <source>
        <dbReference type="ARBA" id="ARBA00012438"/>
    </source>
</evidence>
<evidence type="ECO:0000313" key="6">
    <source>
        <dbReference type="EMBL" id="AJG17711.1"/>
    </source>
</evidence>
<dbReference type="InterPro" id="IPR052023">
    <property type="entry name" value="Histidine_kinase_KdpD"/>
</dbReference>
<feature type="transmembrane region" description="Helical" evidence="4">
    <location>
        <begin position="283"/>
        <end position="305"/>
    </location>
</feature>
<dbReference type="CDD" id="cd00082">
    <property type="entry name" value="HisKA"/>
    <property type="match status" value="1"/>
</dbReference>
<organism evidence="6 7">
    <name type="scientific">Cupriavidus basilensis</name>
    <dbReference type="NCBI Taxonomy" id="68895"/>
    <lineage>
        <taxon>Bacteria</taxon>
        <taxon>Pseudomonadati</taxon>
        <taxon>Pseudomonadota</taxon>
        <taxon>Betaproteobacteria</taxon>
        <taxon>Burkholderiales</taxon>
        <taxon>Burkholderiaceae</taxon>
        <taxon>Cupriavidus</taxon>
    </lineage>
</organism>
<dbReference type="SUPFAM" id="SSF55874">
    <property type="entry name" value="ATPase domain of HSP90 chaperone/DNA topoisomerase II/histidine kinase"/>
    <property type="match status" value="1"/>
</dbReference>
<dbReference type="Gene3D" id="2.60.40.2380">
    <property type="match status" value="1"/>
</dbReference>
<dbReference type="SUPFAM" id="SSF47384">
    <property type="entry name" value="Homodimeric domain of signal transducing histidine kinase"/>
    <property type="match status" value="1"/>
</dbReference>
<feature type="transmembrane region" description="Helical" evidence="4">
    <location>
        <begin position="335"/>
        <end position="358"/>
    </location>
</feature>
<dbReference type="InterPro" id="IPR036097">
    <property type="entry name" value="HisK_dim/P_sf"/>
</dbReference>
<dbReference type="EC" id="2.7.13.3" evidence="2"/>
<dbReference type="InterPro" id="IPR036890">
    <property type="entry name" value="HATPase_C_sf"/>
</dbReference>
<evidence type="ECO:0000256" key="4">
    <source>
        <dbReference type="SAM" id="Phobius"/>
    </source>
</evidence>
<dbReference type="SMART" id="SM00387">
    <property type="entry name" value="HATPase_c"/>
    <property type="match status" value="1"/>
</dbReference>
<reference evidence="6 7" key="1">
    <citation type="journal article" date="2015" name="Genome Announc.">
        <title>Complete Genome Sequence of Cupriavidus basilensis 4G11, Isolated from the Oak Ridge Field Research Center Site.</title>
        <authorList>
            <person name="Ray J."/>
            <person name="Waters R.J."/>
            <person name="Skerker J.M."/>
            <person name="Kuehl J.V."/>
            <person name="Price M.N."/>
            <person name="Huang J."/>
            <person name="Chakraborty R."/>
            <person name="Arkin A.P."/>
            <person name="Deutschbauer A."/>
        </authorList>
    </citation>
    <scope>NUCLEOTIDE SEQUENCE [LARGE SCALE GENOMIC DNA]</scope>
    <source>
        <strain evidence="6">4G11</strain>
    </source>
</reference>
<dbReference type="GO" id="GO:0005886">
    <property type="term" value="C:plasma membrane"/>
    <property type="evidence" value="ECO:0007669"/>
    <property type="project" value="TreeGrafter"/>
</dbReference>
<dbReference type="Gene3D" id="1.10.287.130">
    <property type="match status" value="1"/>
</dbReference>
<dbReference type="GO" id="GO:0034220">
    <property type="term" value="P:monoatomic ion transmembrane transport"/>
    <property type="evidence" value="ECO:0007669"/>
    <property type="project" value="UniProtKB-KW"/>
</dbReference>
<feature type="transmembrane region" description="Helical" evidence="4">
    <location>
        <begin position="312"/>
        <end position="329"/>
    </location>
</feature>
<evidence type="ECO:0000313" key="7">
    <source>
        <dbReference type="Proteomes" id="UP000031843"/>
    </source>
</evidence>
<accession>A0A0C4YAZ2</accession>
<dbReference type="KEGG" id="cbw:RR42_m0296"/>
<keyword evidence="6" id="KW-0406">Ion transport</keyword>
<keyword evidence="3" id="KW-0597">Phosphoprotein</keyword>
<dbReference type="InterPro" id="IPR011622">
    <property type="entry name" value="7TMR_DISM_rcpt_extracell_dom2"/>
</dbReference>
<dbReference type="GO" id="GO:0000155">
    <property type="term" value="F:phosphorelay sensor kinase activity"/>
    <property type="evidence" value="ECO:0007669"/>
    <property type="project" value="InterPro"/>
</dbReference>
<dbReference type="PANTHER" id="PTHR45569">
    <property type="entry name" value="SENSOR PROTEIN KDPD"/>
    <property type="match status" value="1"/>
</dbReference>
<feature type="transmembrane region" description="Helical" evidence="4">
    <location>
        <begin position="370"/>
        <end position="393"/>
    </location>
</feature>
<keyword evidence="6" id="KW-0808">Transferase</keyword>
<dbReference type="CDD" id="cd00075">
    <property type="entry name" value="HATPase"/>
    <property type="match status" value="1"/>
</dbReference>
<dbReference type="STRING" id="68895.RR42_m0296"/>
<evidence type="ECO:0000256" key="3">
    <source>
        <dbReference type="ARBA" id="ARBA00022553"/>
    </source>
</evidence>
<dbReference type="InterPro" id="IPR004358">
    <property type="entry name" value="Sig_transdc_His_kin-like_C"/>
</dbReference>
<dbReference type="Proteomes" id="UP000031843">
    <property type="component" value="Chromosome main"/>
</dbReference>
<dbReference type="Pfam" id="PF07696">
    <property type="entry name" value="7TMR-DISMED2"/>
    <property type="match status" value="1"/>
</dbReference>
<feature type="domain" description="Histidine kinase" evidence="5">
    <location>
        <begin position="459"/>
        <end position="678"/>
    </location>
</feature>
<dbReference type="InterPro" id="IPR003594">
    <property type="entry name" value="HATPase_dom"/>
</dbReference>
<dbReference type="InterPro" id="IPR003661">
    <property type="entry name" value="HisK_dim/P_dom"/>
</dbReference>
<evidence type="ECO:0000256" key="1">
    <source>
        <dbReference type="ARBA" id="ARBA00000085"/>
    </source>
</evidence>
<dbReference type="PROSITE" id="PS50109">
    <property type="entry name" value="HIS_KIN"/>
    <property type="match status" value="1"/>
</dbReference>
<evidence type="ECO:0000259" key="5">
    <source>
        <dbReference type="PROSITE" id="PS50109"/>
    </source>
</evidence>
<comment type="catalytic activity">
    <reaction evidence="1">
        <text>ATP + protein L-histidine = ADP + protein N-phospho-L-histidine.</text>
        <dbReference type="EC" id="2.7.13.3"/>
    </reaction>
</comment>
<dbReference type="PRINTS" id="PR00344">
    <property type="entry name" value="BCTRLSENSOR"/>
</dbReference>
<gene>
    <name evidence="6" type="ORF">RR42_m0296</name>
</gene>
<protein>
    <recommendedName>
        <fullName evidence="2">histidine kinase</fullName>
        <ecNumber evidence="2">2.7.13.3</ecNumber>
    </recommendedName>
</protein>
<dbReference type="InterPro" id="IPR005467">
    <property type="entry name" value="His_kinase_dom"/>
</dbReference>
<feature type="transmembrane region" description="Helical" evidence="4">
    <location>
        <begin position="219"/>
        <end position="238"/>
    </location>
</feature>
<dbReference type="InterPro" id="IPR011623">
    <property type="entry name" value="7TMR_DISM_rcpt_extracell_dom1"/>
</dbReference>
<dbReference type="EMBL" id="CP010536">
    <property type="protein sequence ID" value="AJG17711.1"/>
    <property type="molecule type" value="Genomic_DNA"/>
</dbReference>